<dbReference type="Proteomes" id="UP000758603">
    <property type="component" value="Unassembled WGS sequence"/>
</dbReference>
<feature type="domain" description="Heterokaryon incompatibility" evidence="1">
    <location>
        <begin position="130"/>
        <end position="259"/>
    </location>
</feature>
<accession>A0A9P8ZWY0</accession>
<protein>
    <submittedName>
        <fullName evidence="2">Heterokaryon incompatibility protein</fullName>
    </submittedName>
</protein>
<dbReference type="InterPro" id="IPR010730">
    <property type="entry name" value="HET"/>
</dbReference>
<dbReference type="PANTHER" id="PTHR24148">
    <property type="entry name" value="ANKYRIN REPEAT DOMAIN-CONTAINING PROTEIN 39 HOMOLOG-RELATED"/>
    <property type="match status" value="1"/>
</dbReference>
<dbReference type="Pfam" id="PF06985">
    <property type="entry name" value="HET"/>
    <property type="match status" value="1"/>
</dbReference>
<gene>
    <name evidence="2" type="ORF">BKA67DRAFT_658540</name>
</gene>
<dbReference type="OrthoDB" id="5386682at2759"/>
<dbReference type="AlphaFoldDB" id="A0A9P8ZWY0"/>
<dbReference type="InterPro" id="IPR052895">
    <property type="entry name" value="HetReg/Transcr_Mod"/>
</dbReference>
<name>A0A9P8ZWY0_9PEZI</name>
<evidence type="ECO:0000313" key="2">
    <source>
        <dbReference type="EMBL" id="KAH6654227.1"/>
    </source>
</evidence>
<dbReference type="GeneID" id="70136186"/>
<dbReference type="EMBL" id="JAGPXC010000004">
    <property type="protein sequence ID" value="KAH6654227.1"/>
    <property type="molecule type" value="Genomic_DNA"/>
</dbReference>
<keyword evidence="3" id="KW-1185">Reference proteome</keyword>
<reference evidence="2" key="1">
    <citation type="journal article" date="2021" name="Nat. Commun.">
        <title>Genetic determinants of endophytism in the Arabidopsis root mycobiome.</title>
        <authorList>
            <person name="Mesny F."/>
            <person name="Miyauchi S."/>
            <person name="Thiergart T."/>
            <person name="Pickel B."/>
            <person name="Atanasova L."/>
            <person name="Karlsson M."/>
            <person name="Huettel B."/>
            <person name="Barry K.W."/>
            <person name="Haridas S."/>
            <person name="Chen C."/>
            <person name="Bauer D."/>
            <person name="Andreopoulos W."/>
            <person name="Pangilinan J."/>
            <person name="LaButti K."/>
            <person name="Riley R."/>
            <person name="Lipzen A."/>
            <person name="Clum A."/>
            <person name="Drula E."/>
            <person name="Henrissat B."/>
            <person name="Kohler A."/>
            <person name="Grigoriev I.V."/>
            <person name="Martin F.M."/>
            <person name="Hacquard S."/>
        </authorList>
    </citation>
    <scope>NUCLEOTIDE SEQUENCE</scope>
    <source>
        <strain evidence="2">MPI-SDFR-AT-0073</strain>
    </source>
</reference>
<organism evidence="2 3">
    <name type="scientific">Truncatella angustata</name>
    <dbReference type="NCBI Taxonomy" id="152316"/>
    <lineage>
        <taxon>Eukaryota</taxon>
        <taxon>Fungi</taxon>
        <taxon>Dikarya</taxon>
        <taxon>Ascomycota</taxon>
        <taxon>Pezizomycotina</taxon>
        <taxon>Sordariomycetes</taxon>
        <taxon>Xylariomycetidae</taxon>
        <taxon>Amphisphaeriales</taxon>
        <taxon>Sporocadaceae</taxon>
        <taxon>Truncatella</taxon>
    </lineage>
</organism>
<dbReference type="PANTHER" id="PTHR24148:SF73">
    <property type="entry name" value="HET DOMAIN PROTEIN (AFU_ORTHOLOGUE AFUA_8G01020)"/>
    <property type="match status" value="1"/>
</dbReference>
<proteinExistence type="predicted"/>
<evidence type="ECO:0000259" key="1">
    <source>
        <dbReference type="Pfam" id="PF06985"/>
    </source>
</evidence>
<evidence type="ECO:0000313" key="3">
    <source>
        <dbReference type="Proteomes" id="UP000758603"/>
    </source>
</evidence>
<sequence>MATKSQVNISYRRLDTSKQEFRLLELRPATSVEDRVECRMVTARLGDEPEYIALSSLYGEPTESETIIVSGRPVTITRHLAQALRHVRAVFFPNIQRSNERIAKQRKTPAWLRHLMKHINSILPDPDAEQRTPLRLWIDVLCVNQRDEREKLKQVNDMRQIYGGAQIVVGWLGVKLEHSDAGLSCLNEVEASMPKHWGDPGDREAHPEDYAPTHAWFAKIDHLWAPTPEGASCFTTPHWIGAQEIMYRPYFQRRWILEEISMARFPTFLIGDSILHWKQILRLNRLMEELKYADSNAFPVECRAGVAELPLETAQKLLDEFAKKRALEQAHILESSISSQNSKSVPGSSVVSSLH</sequence>
<dbReference type="RefSeq" id="XP_045958497.1">
    <property type="nucleotide sequence ID" value="XM_046107295.1"/>
</dbReference>
<comment type="caution">
    <text evidence="2">The sequence shown here is derived from an EMBL/GenBank/DDBJ whole genome shotgun (WGS) entry which is preliminary data.</text>
</comment>